<comment type="caution">
    <text evidence="2">The sequence shown here is derived from an EMBL/GenBank/DDBJ whole genome shotgun (WGS) entry which is preliminary data.</text>
</comment>
<evidence type="ECO:0000256" key="1">
    <source>
        <dbReference type="SAM" id="SignalP"/>
    </source>
</evidence>
<evidence type="ECO:0000313" key="3">
    <source>
        <dbReference type="Proteomes" id="UP001199054"/>
    </source>
</evidence>
<dbReference type="EMBL" id="JAJAUY010000044">
    <property type="protein sequence ID" value="MCB5180451.1"/>
    <property type="molecule type" value="Genomic_DNA"/>
</dbReference>
<feature type="signal peptide" evidence="1">
    <location>
        <begin position="1"/>
        <end position="27"/>
    </location>
</feature>
<reference evidence="2 3" key="1">
    <citation type="submission" date="2021-10" db="EMBL/GenBank/DDBJ databases">
        <title>Streptomyces sp. strain SMC 277, a novel streptomycete isolated from soil.</title>
        <authorList>
            <person name="Chanama M."/>
        </authorList>
    </citation>
    <scope>NUCLEOTIDE SEQUENCE [LARGE SCALE GENOMIC DNA]</scope>
    <source>
        <strain evidence="2 3">SMC 277</strain>
    </source>
</reference>
<organism evidence="2 3">
    <name type="scientific">Streptomyces antimicrobicus</name>
    <dbReference type="NCBI Taxonomy" id="2883108"/>
    <lineage>
        <taxon>Bacteria</taxon>
        <taxon>Bacillati</taxon>
        <taxon>Actinomycetota</taxon>
        <taxon>Actinomycetes</taxon>
        <taxon>Kitasatosporales</taxon>
        <taxon>Streptomycetaceae</taxon>
        <taxon>Streptomyces</taxon>
    </lineage>
</organism>
<gene>
    <name evidence="2" type="ORF">LG632_13805</name>
</gene>
<sequence length="107" mass="10771">MRINDTFRAAAVPALLLAAAAAGPAQAAGADFQYLGQDDRPHAITDPRGCVAAAGKGGGLTGAVVNHTGRTATLYPEPGCKGRALLVVGPHSSAPVGPFFSSVRFTE</sequence>
<keyword evidence="3" id="KW-1185">Reference proteome</keyword>
<evidence type="ECO:0000313" key="2">
    <source>
        <dbReference type="EMBL" id="MCB5180451.1"/>
    </source>
</evidence>
<keyword evidence="1" id="KW-0732">Signal</keyword>
<dbReference type="Proteomes" id="UP001199054">
    <property type="component" value="Unassembled WGS sequence"/>
</dbReference>
<evidence type="ECO:0008006" key="4">
    <source>
        <dbReference type="Google" id="ProtNLM"/>
    </source>
</evidence>
<dbReference type="RefSeq" id="WP_226727326.1">
    <property type="nucleotide sequence ID" value="NZ_JAJAUY010000044.1"/>
</dbReference>
<proteinExistence type="predicted"/>
<name>A0ABS8B7B7_9ACTN</name>
<feature type="chain" id="PRO_5047016938" description="Secreted protein" evidence="1">
    <location>
        <begin position="28"/>
        <end position="107"/>
    </location>
</feature>
<protein>
    <recommendedName>
        <fullName evidence="4">Secreted protein</fullName>
    </recommendedName>
</protein>
<accession>A0ABS8B7B7</accession>